<evidence type="ECO:0000313" key="2">
    <source>
        <dbReference type="Proteomes" id="UP000241447"/>
    </source>
</evidence>
<dbReference type="EMBL" id="CP028475">
    <property type="protein sequence ID" value="AVW92969.1"/>
    <property type="molecule type" value="Genomic_DNA"/>
</dbReference>
<protein>
    <submittedName>
        <fullName evidence="1">Oxidoreductase</fullName>
    </submittedName>
</protein>
<gene>
    <name evidence="1" type="ORF">DA792_19310</name>
</gene>
<organism evidence="1 2">
    <name type="scientific">Celeribacter baekdonensis</name>
    <dbReference type="NCBI Taxonomy" id="875171"/>
    <lineage>
        <taxon>Bacteria</taxon>
        <taxon>Pseudomonadati</taxon>
        <taxon>Pseudomonadota</taxon>
        <taxon>Alphaproteobacteria</taxon>
        <taxon>Rhodobacterales</taxon>
        <taxon>Roseobacteraceae</taxon>
        <taxon>Celeribacter</taxon>
    </lineage>
</organism>
<dbReference type="AlphaFoldDB" id="A0A2R4M7B6"/>
<dbReference type="KEGG" id="cbak:DA792_19310"/>
<proteinExistence type="predicted"/>
<reference evidence="1 2" key="1">
    <citation type="submission" date="2018-03" db="EMBL/GenBank/DDBJ databases">
        <title>The Complete Genome of Celeribacter baekdonensis strain LH4, a Thiosulfate-Oxidizing Alphaproteobacterium Isolated from Gulf of Mexico Continental Slope Sediments.</title>
        <authorList>
            <person name="Flood B.E."/>
            <person name="Bailey J.V."/>
            <person name="Leprich D."/>
        </authorList>
    </citation>
    <scope>NUCLEOTIDE SEQUENCE [LARGE SCALE GENOMIC DNA]</scope>
    <source>
        <strain evidence="1 2">LH4</strain>
    </source>
</reference>
<dbReference type="Proteomes" id="UP000241447">
    <property type="component" value="Chromosome"/>
</dbReference>
<accession>A0A2R4M7B6</accession>
<sequence length="44" mass="4673">MWRLTVGLLSSQRMGITLSDGRRILMEGPTSLASVVGLVQGLTA</sequence>
<name>A0A2R4M7B6_9RHOB</name>
<evidence type="ECO:0000313" key="1">
    <source>
        <dbReference type="EMBL" id="AVW92969.1"/>
    </source>
</evidence>